<accession>E7G340</accession>
<reference evidence="13 14" key="1">
    <citation type="journal article" date="2011" name="Vet. Res.">
        <title>Genome sequence of Helicobacter suis supports its role in gastric pathology.</title>
        <authorList>
            <person name="Vermoote M."/>
            <person name="Vandekerckhove T.T."/>
            <person name="Flahou B."/>
            <person name="Pasmans F."/>
            <person name="Smet A."/>
            <person name="De Groote D."/>
            <person name="Van Criekinge W."/>
            <person name="Ducatelle R."/>
            <person name="Haesebrouck F."/>
        </authorList>
    </citation>
    <scope>NUCLEOTIDE SEQUENCE [LARGE SCALE GENOMIC DNA]</scope>
    <source>
        <strain evidence="13 14">HS5</strain>
    </source>
</reference>
<feature type="binding site" evidence="6">
    <location>
        <position position="250"/>
    </location>
    <ligand>
        <name>Mg(2+)</name>
        <dbReference type="ChEBI" id="CHEBI:18420"/>
    </ligand>
</feature>
<dbReference type="GO" id="GO:0005829">
    <property type="term" value="C:cytosol"/>
    <property type="evidence" value="ECO:0007669"/>
    <property type="project" value="TreeGrafter"/>
</dbReference>
<gene>
    <name evidence="6 13" type="primary">glmM</name>
    <name evidence="13" type="ORF">HSUHS5_0347</name>
</gene>
<dbReference type="Gene3D" id="3.30.310.50">
    <property type="entry name" value="Alpha-D-phosphohexomutase, C-terminal domain"/>
    <property type="match status" value="1"/>
</dbReference>
<feature type="domain" description="Alpha-D-phosphohexomutase alpha/beta/alpha" evidence="12">
    <location>
        <begin position="266"/>
        <end position="370"/>
    </location>
</feature>
<feature type="domain" description="Alpha-D-phosphohexomutase alpha/beta/alpha" evidence="11">
    <location>
        <begin position="164"/>
        <end position="261"/>
    </location>
</feature>
<evidence type="ECO:0000259" key="12">
    <source>
        <dbReference type="Pfam" id="PF02880"/>
    </source>
</evidence>
<feature type="domain" description="Alpha-D-phosphohexomutase alpha/beta/alpha" evidence="10">
    <location>
        <begin position="8"/>
        <end position="141"/>
    </location>
</feature>
<dbReference type="NCBIfam" id="TIGR01455">
    <property type="entry name" value="glmM"/>
    <property type="match status" value="1"/>
</dbReference>
<dbReference type="GO" id="GO:0008966">
    <property type="term" value="F:phosphoglucosamine mutase activity"/>
    <property type="evidence" value="ECO:0007669"/>
    <property type="project" value="UniProtKB-UniRule"/>
</dbReference>
<dbReference type="PRINTS" id="PR00509">
    <property type="entry name" value="PGMPMM"/>
</dbReference>
<keyword evidence="3 6" id="KW-0479">Metal-binding</keyword>
<dbReference type="GO" id="GO:0006048">
    <property type="term" value="P:UDP-N-acetylglucosamine biosynthetic process"/>
    <property type="evidence" value="ECO:0007669"/>
    <property type="project" value="TreeGrafter"/>
</dbReference>
<dbReference type="HAMAP" id="MF_01554_B">
    <property type="entry name" value="GlmM_B"/>
    <property type="match status" value="1"/>
</dbReference>
<dbReference type="Pfam" id="PF00408">
    <property type="entry name" value="PGM_PMM_IV"/>
    <property type="match status" value="1"/>
</dbReference>
<dbReference type="Pfam" id="PF02880">
    <property type="entry name" value="PGM_PMM_III"/>
    <property type="match status" value="1"/>
</dbReference>
<evidence type="ECO:0000313" key="13">
    <source>
        <dbReference type="EMBL" id="EFX42218.1"/>
    </source>
</evidence>
<dbReference type="InterPro" id="IPR005845">
    <property type="entry name" value="A-D-PHexomutase_a/b/a-II"/>
</dbReference>
<dbReference type="GO" id="GO:0000287">
    <property type="term" value="F:magnesium ion binding"/>
    <property type="evidence" value="ECO:0007669"/>
    <property type="project" value="UniProtKB-UniRule"/>
</dbReference>
<dbReference type="InterPro" id="IPR005843">
    <property type="entry name" value="A-D-PHexomutase_C"/>
</dbReference>
<dbReference type="InterPro" id="IPR050060">
    <property type="entry name" value="Phosphoglucosamine_mutase"/>
</dbReference>
<evidence type="ECO:0000256" key="3">
    <source>
        <dbReference type="ARBA" id="ARBA00022723"/>
    </source>
</evidence>
<evidence type="ECO:0000256" key="7">
    <source>
        <dbReference type="RuleBase" id="RU004326"/>
    </source>
</evidence>
<dbReference type="InterPro" id="IPR036900">
    <property type="entry name" value="A-D-PHexomutase_C_sf"/>
</dbReference>
<comment type="similarity">
    <text evidence="1 6 7">Belongs to the phosphohexose mutase family.</text>
</comment>
<dbReference type="PANTHER" id="PTHR42946">
    <property type="entry name" value="PHOSPHOHEXOSE MUTASE"/>
    <property type="match status" value="1"/>
</dbReference>
<dbReference type="SUPFAM" id="SSF55957">
    <property type="entry name" value="Phosphoglucomutase, C-terminal domain"/>
    <property type="match status" value="1"/>
</dbReference>
<dbReference type="PANTHER" id="PTHR42946:SF1">
    <property type="entry name" value="PHOSPHOGLUCOMUTASE (ALPHA-D-GLUCOSE-1,6-BISPHOSPHATE-DEPENDENT)"/>
    <property type="match status" value="1"/>
</dbReference>
<keyword evidence="5 6" id="KW-0413">Isomerase</keyword>
<evidence type="ECO:0000259" key="11">
    <source>
        <dbReference type="Pfam" id="PF02879"/>
    </source>
</evidence>
<evidence type="ECO:0000256" key="5">
    <source>
        <dbReference type="ARBA" id="ARBA00023235"/>
    </source>
</evidence>
<sequence length="450" mass="49329">MINLGKRMVFGTDGVRGKAGVEITPMFVMQLGIAAGLYFKSQARSNKILVGKDTRKSGYMVESALVSALTSVGYDVIQIGPMPTPAIAFLTDNMRCDAGVMISASHNPFEDNGIKFFDRFGYKLQRQSEIAIEKIFANTQQIESSCQCGVAIGSSKRIDDVIGRYIVYLKNSFPKHLNLQGMRVVIDTANGAGYKVAPIVFSELGADVIVINNEPNGSNINAQCGALYPLELSQEVKRYRADLGIALDGDADRLVVVDHLGQVVHGDKLIGALATYQHKQAKLTSPQIVVTTMSNLSLQEYLEKQGVSVLYCNVGDKFVSACMQENGVNFGAEQSGHIILGDAKTGDAIMSALQVAACIVESQKSSAEVLNPFELTPQILENVRVKTKKPLEKLHGLKDKLKNLEEEGIRHLIRYSGTENILRILLEGKNQHALEKHIKDLRTFFQEHLT</sequence>
<comment type="PTM">
    <text evidence="6">Activated by phosphorylation.</text>
</comment>
<dbReference type="AlphaFoldDB" id="E7G340"/>
<dbReference type="PROSITE" id="PS00710">
    <property type="entry name" value="PGM_PMM"/>
    <property type="match status" value="1"/>
</dbReference>
<dbReference type="GO" id="GO:0009252">
    <property type="term" value="P:peptidoglycan biosynthetic process"/>
    <property type="evidence" value="ECO:0007669"/>
    <property type="project" value="TreeGrafter"/>
</dbReference>
<dbReference type="FunFam" id="3.40.120.10:FF:000001">
    <property type="entry name" value="Phosphoglucosamine mutase"/>
    <property type="match status" value="1"/>
</dbReference>
<dbReference type="SUPFAM" id="SSF53738">
    <property type="entry name" value="Phosphoglucomutase, first 3 domains"/>
    <property type="match status" value="3"/>
</dbReference>
<dbReference type="InterPro" id="IPR005846">
    <property type="entry name" value="A-D-PHexomutase_a/b/a-III"/>
</dbReference>
<dbReference type="InterPro" id="IPR005844">
    <property type="entry name" value="A-D-PHexomutase_a/b/a-I"/>
</dbReference>
<evidence type="ECO:0000256" key="2">
    <source>
        <dbReference type="ARBA" id="ARBA00022553"/>
    </source>
</evidence>
<protein>
    <recommendedName>
        <fullName evidence="6 8">Phosphoglucosamine mutase</fullName>
        <ecNumber evidence="6 8">5.4.2.10</ecNumber>
    </recommendedName>
</protein>
<dbReference type="InterPro" id="IPR016055">
    <property type="entry name" value="A-D-PHexomutase_a/b/a-I/II/III"/>
</dbReference>
<comment type="caution">
    <text evidence="13">The sequence shown here is derived from an EMBL/GenBank/DDBJ whole genome shotgun (WGS) entry which is preliminary data.</text>
</comment>
<evidence type="ECO:0000256" key="8">
    <source>
        <dbReference type="RuleBase" id="RU004327"/>
    </source>
</evidence>
<dbReference type="FunFam" id="3.40.120.10:FF:000003">
    <property type="entry name" value="Phosphoglucosamine mutase"/>
    <property type="match status" value="1"/>
</dbReference>
<evidence type="ECO:0000256" key="1">
    <source>
        <dbReference type="ARBA" id="ARBA00010231"/>
    </source>
</evidence>
<dbReference type="EMBL" id="ADHO01000057">
    <property type="protein sequence ID" value="EFX42218.1"/>
    <property type="molecule type" value="Genomic_DNA"/>
</dbReference>
<dbReference type="EC" id="5.4.2.10" evidence="6 8"/>
<dbReference type="Gene3D" id="3.40.120.10">
    <property type="entry name" value="Alpha-D-Glucose-1,6-Bisphosphate, subunit A, domain 3"/>
    <property type="match status" value="3"/>
</dbReference>
<feature type="binding site" evidence="6">
    <location>
        <position position="252"/>
    </location>
    <ligand>
        <name>Mg(2+)</name>
        <dbReference type="ChEBI" id="CHEBI:18420"/>
    </ligand>
</feature>
<feature type="domain" description="Alpha-D-phosphohexomutase C-terminal" evidence="9">
    <location>
        <begin position="381"/>
        <end position="436"/>
    </location>
</feature>
<keyword evidence="2 6" id="KW-0597">Phosphoprotein</keyword>
<evidence type="ECO:0000313" key="14">
    <source>
        <dbReference type="Proteomes" id="UP000054093"/>
    </source>
</evidence>
<evidence type="ECO:0000256" key="4">
    <source>
        <dbReference type="ARBA" id="ARBA00022842"/>
    </source>
</evidence>
<feature type="active site" description="Phosphoserine intermediate" evidence="6">
    <location>
        <position position="105"/>
    </location>
</feature>
<dbReference type="InterPro" id="IPR005841">
    <property type="entry name" value="Alpha-D-phosphohexomutase_SF"/>
</dbReference>
<dbReference type="GO" id="GO:0004615">
    <property type="term" value="F:phosphomannomutase activity"/>
    <property type="evidence" value="ECO:0007669"/>
    <property type="project" value="TreeGrafter"/>
</dbReference>
<dbReference type="GO" id="GO:0005975">
    <property type="term" value="P:carbohydrate metabolic process"/>
    <property type="evidence" value="ECO:0007669"/>
    <property type="project" value="InterPro"/>
</dbReference>
<dbReference type="NCBIfam" id="NF008139">
    <property type="entry name" value="PRK10887.1"/>
    <property type="match status" value="1"/>
</dbReference>
<evidence type="ECO:0000259" key="10">
    <source>
        <dbReference type="Pfam" id="PF02878"/>
    </source>
</evidence>
<comment type="function">
    <text evidence="6 8">Catalyzes the conversion of glucosamine-6-phosphate to glucosamine-1-phosphate.</text>
</comment>
<feature type="binding site" description="via phosphate group" evidence="6">
    <location>
        <position position="105"/>
    </location>
    <ligand>
        <name>Mg(2+)</name>
        <dbReference type="ChEBI" id="CHEBI:18420"/>
    </ligand>
</feature>
<proteinExistence type="inferred from homology"/>
<comment type="catalytic activity">
    <reaction evidence="6 8">
        <text>alpha-D-glucosamine 1-phosphate = D-glucosamine 6-phosphate</text>
        <dbReference type="Rhea" id="RHEA:23424"/>
        <dbReference type="ChEBI" id="CHEBI:58516"/>
        <dbReference type="ChEBI" id="CHEBI:58725"/>
        <dbReference type="EC" id="5.4.2.10"/>
    </reaction>
</comment>
<dbReference type="Pfam" id="PF02878">
    <property type="entry name" value="PGM_PMM_I"/>
    <property type="match status" value="1"/>
</dbReference>
<evidence type="ECO:0000256" key="6">
    <source>
        <dbReference type="HAMAP-Rule" id="MF_01554"/>
    </source>
</evidence>
<evidence type="ECO:0000259" key="9">
    <source>
        <dbReference type="Pfam" id="PF00408"/>
    </source>
</evidence>
<dbReference type="Proteomes" id="UP000054093">
    <property type="component" value="Unassembled WGS sequence"/>
</dbReference>
<dbReference type="InterPro" id="IPR006352">
    <property type="entry name" value="GlmM_bact"/>
</dbReference>
<comment type="cofactor">
    <cofactor evidence="6">
        <name>Mg(2+)</name>
        <dbReference type="ChEBI" id="CHEBI:18420"/>
    </cofactor>
    <text evidence="6">Binds 1 Mg(2+) ion per subunit.</text>
</comment>
<dbReference type="InterPro" id="IPR016066">
    <property type="entry name" value="A-D-PHexomutase_CS"/>
</dbReference>
<dbReference type="Pfam" id="PF02879">
    <property type="entry name" value="PGM_PMM_II"/>
    <property type="match status" value="1"/>
</dbReference>
<feature type="modified residue" description="Phosphoserine" evidence="6">
    <location>
        <position position="105"/>
    </location>
</feature>
<name>E7G340_9HELI</name>
<dbReference type="CDD" id="cd05802">
    <property type="entry name" value="GlmM"/>
    <property type="match status" value="1"/>
</dbReference>
<feature type="binding site" evidence="6">
    <location>
        <position position="248"/>
    </location>
    <ligand>
        <name>Mg(2+)</name>
        <dbReference type="ChEBI" id="CHEBI:18420"/>
    </ligand>
</feature>
<keyword evidence="4 6" id="KW-0460">Magnesium</keyword>
<organism evidence="13 14">
    <name type="scientific">Helicobacter suis HS5</name>
    <dbReference type="NCBI Taxonomy" id="710394"/>
    <lineage>
        <taxon>Bacteria</taxon>
        <taxon>Pseudomonadati</taxon>
        <taxon>Campylobacterota</taxon>
        <taxon>Epsilonproteobacteria</taxon>
        <taxon>Campylobacterales</taxon>
        <taxon>Helicobacteraceae</taxon>
        <taxon>Helicobacter</taxon>
    </lineage>
</organism>